<dbReference type="WBParaSite" id="SVE_0407400.1">
    <property type="protein sequence ID" value="SVE_0407400.1"/>
    <property type="gene ID" value="SVE_0407400"/>
</dbReference>
<dbReference type="Proteomes" id="UP000035680">
    <property type="component" value="Unassembled WGS sequence"/>
</dbReference>
<dbReference type="AlphaFoldDB" id="A0A0K0F5I3"/>
<reference evidence="2" key="2">
    <citation type="submission" date="2015-08" db="UniProtKB">
        <authorList>
            <consortium name="WormBaseParasite"/>
        </authorList>
    </citation>
    <scope>IDENTIFICATION</scope>
</reference>
<sequence>MDASNTSSFNSSLFNLTQEANKTKFYGDLKFPYVNPIFNRDDDNNDRDIIGITKEDESSKNPLLSTFPSLFITKLFDNKLLKKDCFARSADVAKNVIRTEYTLECLKILLDDLEKKTIELEGKFLHNNIRGMLAKGEFEIYEKSLEAFIEKHQILLDKGTPNIEVLHNDLNRLERHWNLLTRFTAKL</sequence>
<keyword evidence="1" id="KW-1185">Reference proteome</keyword>
<organism evidence="1 2">
    <name type="scientific">Strongyloides venezuelensis</name>
    <name type="common">Threadworm</name>
    <dbReference type="NCBI Taxonomy" id="75913"/>
    <lineage>
        <taxon>Eukaryota</taxon>
        <taxon>Metazoa</taxon>
        <taxon>Ecdysozoa</taxon>
        <taxon>Nematoda</taxon>
        <taxon>Chromadorea</taxon>
        <taxon>Rhabditida</taxon>
        <taxon>Tylenchina</taxon>
        <taxon>Panagrolaimomorpha</taxon>
        <taxon>Strongyloidoidea</taxon>
        <taxon>Strongyloididae</taxon>
        <taxon>Strongyloides</taxon>
    </lineage>
</organism>
<evidence type="ECO:0000313" key="1">
    <source>
        <dbReference type="Proteomes" id="UP000035680"/>
    </source>
</evidence>
<accession>A0A0K0F5I3</accession>
<reference evidence="1" key="1">
    <citation type="submission" date="2014-07" db="EMBL/GenBank/DDBJ databases">
        <authorList>
            <person name="Martin A.A"/>
            <person name="De Silva N."/>
        </authorList>
    </citation>
    <scope>NUCLEOTIDE SEQUENCE</scope>
</reference>
<name>A0A0K0F5I3_STRVS</name>
<protein>
    <submittedName>
        <fullName evidence="2">Uncharacterized protein</fullName>
    </submittedName>
</protein>
<evidence type="ECO:0000313" key="2">
    <source>
        <dbReference type="WBParaSite" id="SVE_0407400.1"/>
    </source>
</evidence>
<proteinExistence type="predicted"/>